<feature type="compositionally biased region" description="Low complexity" evidence="1">
    <location>
        <begin position="437"/>
        <end position="452"/>
    </location>
</feature>
<feature type="compositionally biased region" description="Gly residues" evidence="1">
    <location>
        <begin position="242"/>
        <end position="253"/>
    </location>
</feature>
<feature type="compositionally biased region" description="Low complexity" evidence="1">
    <location>
        <begin position="344"/>
        <end position="356"/>
    </location>
</feature>
<dbReference type="EMBL" id="MU853693">
    <property type="protein sequence ID" value="KAK4139128.1"/>
    <property type="molecule type" value="Genomic_DNA"/>
</dbReference>
<feature type="compositionally biased region" description="Low complexity" evidence="1">
    <location>
        <begin position="100"/>
        <end position="123"/>
    </location>
</feature>
<protein>
    <submittedName>
        <fullName evidence="2">Uncharacterized protein</fullName>
    </submittedName>
</protein>
<feature type="compositionally biased region" description="Gly residues" evidence="1">
    <location>
        <begin position="189"/>
        <end position="203"/>
    </location>
</feature>
<gene>
    <name evidence="2" type="ORF">C8A04DRAFT_33406</name>
</gene>
<sequence>MPPRGGGRARGGGRGSQAPTTPGPAGASSRPPSQAPSRAPPSRAATAGPASPGTQAQNRGERARRRALLAEAAAERNRIAAEARRRHRSWSVYQDPPTPGAAADPGTGSGEAQAAEGQAAEGALPSVPEDAGSEVKYEGGSGSKPTNTKKRKRDEGEGEGGSGSENGTNLGKKKKPSGEGEQNADAAGNGSGSGNGRGSGSGRGNHTDGTPRGGASAAGRPQTPLRRGGFSGRGGVVVTPARGGGTVAVGGNRGSPTPVGVAVAPGGNDPDSNGSNDGKNGNNSRGNNGNGDGGNNNNNVNNNANTGGSDNNSIRRSNSDQENSPIPSNKSADNPIPTIEKDSPSNSSPRLPRLPTSSPPTNPNNDANIPPLGSDIPNRPAEPRSLVDTLLASLAGPQALAPYPDHHPDPPQADPTSPTDPSPPPHAVPPPDPDPDPATATAPKPAPPTHVRVPFRVRSRVPTGRAPGYGMGSPNFDSSSSSSSPGSSPPGRPGSESSTPIRIPFLSLSPGEYDDPNRVGPDPDPDDGGSGGSSNGDSGSEGSDKENRPANGDGVNAFAAELQGYIDGELERIEMTVFLRIWLFANRLRAQSRLRVVEETGAWLEGYGREVGATQGRERDSARSRSRSRNGSPEEDGEERDENGMRGRENTWSPQPGGGFPGGWGELYLVERNARKAEEARRRQEEAAEYDWIHRDENSDENNDENRRESTEEAFGFGLGLGLRAHGPLADELHARFDQAQRDLQQGYRAQRVLWRRLLEVTQGDYEIDPARHMNARMRQWYDRAQADGEEDAELDEPSEEDVDMDDDDDDDDAGEYDELSEHVEPGLPGEDYLQTDEEEDDDDDEIEESDSADLPESPIQDLLKRRAAATRRVGR</sequence>
<feature type="region of interest" description="Disordered" evidence="1">
    <location>
        <begin position="1"/>
        <end position="555"/>
    </location>
</feature>
<evidence type="ECO:0000256" key="1">
    <source>
        <dbReference type="SAM" id="MobiDB-lite"/>
    </source>
</evidence>
<keyword evidence="3" id="KW-1185">Reference proteome</keyword>
<feature type="compositionally biased region" description="Gly residues" evidence="1">
    <location>
        <begin position="1"/>
        <end position="15"/>
    </location>
</feature>
<reference evidence="2" key="1">
    <citation type="journal article" date="2023" name="Mol. Phylogenet. Evol.">
        <title>Genome-scale phylogeny and comparative genomics of the fungal order Sordariales.</title>
        <authorList>
            <person name="Hensen N."/>
            <person name="Bonometti L."/>
            <person name="Westerberg I."/>
            <person name="Brannstrom I.O."/>
            <person name="Guillou S."/>
            <person name="Cros-Aarteil S."/>
            <person name="Calhoun S."/>
            <person name="Haridas S."/>
            <person name="Kuo A."/>
            <person name="Mondo S."/>
            <person name="Pangilinan J."/>
            <person name="Riley R."/>
            <person name="LaButti K."/>
            <person name="Andreopoulos B."/>
            <person name="Lipzen A."/>
            <person name="Chen C."/>
            <person name="Yan M."/>
            <person name="Daum C."/>
            <person name="Ng V."/>
            <person name="Clum A."/>
            <person name="Steindorff A."/>
            <person name="Ohm R.A."/>
            <person name="Martin F."/>
            <person name="Silar P."/>
            <person name="Natvig D.O."/>
            <person name="Lalanne C."/>
            <person name="Gautier V."/>
            <person name="Ament-Velasquez S.L."/>
            <person name="Kruys A."/>
            <person name="Hutchinson M.I."/>
            <person name="Powell A.J."/>
            <person name="Barry K."/>
            <person name="Miller A.N."/>
            <person name="Grigoriev I.V."/>
            <person name="Debuchy R."/>
            <person name="Gladieux P."/>
            <person name="Hiltunen Thoren M."/>
            <person name="Johannesson H."/>
        </authorList>
    </citation>
    <scope>NUCLEOTIDE SEQUENCE</scope>
    <source>
        <strain evidence="2">CBS 141.50</strain>
    </source>
</reference>
<dbReference type="RefSeq" id="XP_062632499.1">
    <property type="nucleotide sequence ID" value="XM_062782453.1"/>
</dbReference>
<feature type="compositionally biased region" description="Pro residues" evidence="1">
    <location>
        <begin position="410"/>
        <end position="432"/>
    </location>
</feature>
<proteinExistence type="predicted"/>
<feature type="compositionally biased region" description="Low complexity" evidence="1">
    <location>
        <begin position="472"/>
        <end position="486"/>
    </location>
</feature>
<reference evidence="2" key="2">
    <citation type="submission" date="2023-05" db="EMBL/GenBank/DDBJ databases">
        <authorList>
            <consortium name="Lawrence Berkeley National Laboratory"/>
            <person name="Steindorff A."/>
            <person name="Hensen N."/>
            <person name="Bonometti L."/>
            <person name="Westerberg I."/>
            <person name="Brannstrom I.O."/>
            <person name="Guillou S."/>
            <person name="Cros-Aarteil S."/>
            <person name="Calhoun S."/>
            <person name="Haridas S."/>
            <person name="Kuo A."/>
            <person name="Mondo S."/>
            <person name="Pangilinan J."/>
            <person name="Riley R."/>
            <person name="Labutti K."/>
            <person name="Andreopoulos B."/>
            <person name="Lipzen A."/>
            <person name="Chen C."/>
            <person name="Yanf M."/>
            <person name="Daum C."/>
            <person name="Ng V."/>
            <person name="Clum A."/>
            <person name="Ohm R."/>
            <person name="Martin F."/>
            <person name="Silar P."/>
            <person name="Natvig D."/>
            <person name="Lalanne C."/>
            <person name="Gautier V."/>
            <person name="Ament-Velasquez S.L."/>
            <person name="Kruys A."/>
            <person name="Hutchinson M.I."/>
            <person name="Powell A.J."/>
            <person name="Barry K."/>
            <person name="Miller A.N."/>
            <person name="Grigoriev I.V."/>
            <person name="Debuchy R."/>
            <person name="Gladieux P."/>
            <person name="Thoren M.H."/>
            <person name="Johannesson H."/>
        </authorList>
    </citation>
    <scope>NUCLEOTIDE SEQUENCE</scope>
    <source>
        <strain evidence="2">CBS 141.50</strain>
    </source>
</reference>
<dbReference type="GeneID" id="87819066"/>
<evidence type="ECO:0000313" key="2">
    <source>
        <dbReference type="EMBL" id="KAK4139128.1"/>
    </source>
</evidence>
<feature type="region of interest" description="Disordered" evidence="1">
    <location>
        <begin position="692"/>
        <end position="712"/>
    </location>
</feature>
<feature type="compositionally biased region" description="Polar residues" evidence="1">
    <location>
        <begin position="321"/>
        <end position="332"/>
    </location>
</feature>
<feature type="compositionally biased region" description="Acidic residues" evidence="1">
    <location>
        <begin position="788"/>
        <end position="819"/>
    </location>
</feature>
<feature type="compositionally biased region" description="Low complexity" evidence="1">
    <location>
        <begin position="23"/>
        <end position="58"/>
    </location>
</feature>
<feature type="compositionally biased region" description="Basic residues" evidence="1">
    <location>
        <begin position="866"/>
        <end position="876"/>
    </location>
</feature>
<feature type="compositionally biased region" description="Acidic residues" evidence="1">
    <location>
        <begin position="834"/>
        <end position="854"/>
    </location>
</feature>
<comment type="caution">
    <text evidence="2">The sequence shown here is derived from an EMBL/GenBank/DDBJ whole genome shotgun (WGS) entry which is preliminary data.</text>
</comment>
<feature type="region of interest" description="Disordered" evidence="1">
    <location>
        <begin position="613"/>
        <end position="664"/>
    </location>
</feature>
<organism evidence="2 3">
    <name type="scientific">Dichotomopilus funicola</name>
    <dbReference type="NCBI Taxonomy" id="1934379"/>
    <lineage>
        <taxon>Eukaryota</taxon>
        <taxon>Fungi</taxon>
        <taxon>Dikarya</taxon>
        <taxon>Ascomycota</taxon>
        <taxon>Pezizomycotina</taxon>
        <taxon>Sordariomycetes</taxon>
        <taxon>Sordariomycetidae</taxon>
        <taxon>Sordariales</taxon>
        <taxon>Chaetomiaceae</taxon>
        <taxon>Dichotomopilus</taxon>
    </lineage>
</organism>
<feature type="region of interest" description="Disordered" evidence="1">
    <location>
        <begin position="786"/>
        <end position="876"/>
    </location>
</feature>
<name>A0AAN6UTW5_9PEZI</name>
<feature type="compositionally biased region" description="Low complexity" evidence="1">
    <location>
        <begin position="295"/>
        <end position="316"/>
    </location>
</feature>
<dbReference type="Proteomes" id="UP001302676">
    <property type="component" value="Unassembled WGS sequence"/>
</dbReference>
<accession>A0AAN6UTW5</accession>
<feature type="compositionally biased region" description="Basic and acidic residues" evidence="1">
    <location>
        <begin position="73"/>
        <end position="83"/>
    </location>
</feature>
<evidence type="ECO:0000313" key="3">
    <source>
        <dbReference type="Proteomes" id="UP001302676"/>
    </source>
</evidence>
<feature type="compositionally biased region" description="Low complexity" evidence="1">
    <location>
        <begin position="266"/>
        <end position="287"/>
    </location>
</feature>
<dbReference type="AlphaFoldDB" id="A0AAN6UTW5"/>